<keyword evidence="10" id="KW-0539">Nucleus</keyword>
<organism evidence="13 14">
    <name type="scientific">Thalictrum thalictroides</name>
    <name type="common">Rue-anemone</name>
    <name type="synonym">Anemone thalictroides</name>
    <dbReference type="NCBI Taxonomy" id="46969"/>
    <lineage>
        <taxon>Eukaryota</taxon>
        <taxon>Viridiplantae</taxon>
        <taxon>Streptophyta</taxon>
        <taxon>Embryophyta</taxon>
        <taxon>Tracheophyta</taxon>
        <taxon>Spermatophyta</taxon>
        <taxon>Magnoliopsida</taxon>
        <taxon>Ranunculales</taxon>
        <taxon>Ranunculaceae</taxon>
        <taxon>Thalictroideae</taxon>
        <taxon>Thalictrum</taxon>
    </lineage>
</organism>
<evidence type="ECO:0000256" key="9">
    <source>
        <dbReference type="ARBA" id="ARBA00023136"/>
    </source>
</evidence>
<name>A0A7J6V8E0_THATH</name>
<keyword evidence="7" id="KW-0106">Calcium</keyword>
<evidence type="ECO:0000256" key="8">
    <source>
        <dbReference type="ARBA" id="ARBA00023121"/>
    </source>
</evidence>
<evidence type="ECO:0000256" key="11">
    <source>
        <dbReference type="ARBA" id="ARBA00024037"/>
    </source>
</evidence>
<keyword evidence="9" id="KW-0472">Membrane</keyword>
<dbReference type="GO" id="GO:0005886">
    <property type="term" value="C:plasma membrane"/>
    <property type="evidence" value="ECO:0007669"/>
    <property type="project" value="UniProtKB-SubCell"/>
</dbReference>
<dbReference type="GO" id="GO:0009738">
    <property type="term" value="P:abscisic acid-activated signaling pathway"/>
    <property type="evidence" value="ECO:0007669"/>
    <property type="project" value="UniProtKB-KW"/>
</dbReference>
<evidence type="ECO:0000256" key="6">
    <source>
        <dbReference type="ARBA" id="ARBA00022723"/>
    </source>
</evidence>
<dbReference type="GO" id="GO:0005096">
    <property type="term" value="F:GTPase activator activity"/>
    <property type="evidence" value="ECO:0007669"/>
    <property type="project" value="UniProtKB-KW"/>
</dbReference>
<keyword evidence="14" id="KW-1185">Reference proteome</keyword>
<keyword evidence="5" id="KW-0938">Abscisic acid signaling pathway</keyword>
<keyword evidence="8" id="KW-0446">Lipid-binding</keyword>
<dbReference type="InterPro" id="IPR035892">
    <property type="entry name" value="C2_domain_sf"/>
</dbReference>
<evidence type="ECO:0000313" key="13">
    <source>
        <dbReference type="EMBL" id="KAF5180871.1"/>
    </source>
</evidence>
<dbReference type="EMBL" id="JABWDY010036855">
    <property type="protein sequence ID" value="KAF5180871.1"/>
    <property type="molecule type" value="Genomic_DNA"/>
</dbReference>
<evidence type="ECO:0000256" key="1">
    <source>
        <dbReference type="ARBA" id="ARBA00004123"/>
    </source>
</evidence>
<dbReference type="GO" id="GO:0008289">
    <property type="term" value="F:lipid binding"/>
    <property type="evidence" value="ECO:0007669"/>
    <property type="project" value="UniProtKB-KW"/>
</dbReference>
<proteinExistence type="inferred from homology"/>
<dbReference type="OrthoDB" id="73919at2759"/>
<reference evidence="13 14" key="1">
    <citation type="submission" date="2020-06" db="EMBL/GenBank/DDBJ databases">
        <title>Transcriptomic and genomic resources for Thalictrum thalictroides and T. hernandezii: Facilitating candidate gene discovery in an emerging model plant lineage.</title>
        <authorList>
            <person name="Arias T."/>
            <person name="Riano-Pachon D.M."/>
            <person name="Di Stilio V.S."/>
        </authorList>
    </citation>
    <scope>NUCLEOTIDE SEQUENCE [LARGE SCALE GENOMIC DNA]</scope>
    <source>
        <strain evidence="14">cv. WT478/WT964</strain>
        <tissue evidence="13">Leaves</tissue>
    </source>
</reference>
<keyword evidence="6" id="KW-0479">Metal-binding</keyword>
<dbReference type="GO" id="GO:0005634">
    <property type="term" value="C:nucleus"/>
    <property type="evidence" value="ECO:0007669"/>
    <property type="project" value="UniProtKB-SubCell"/>
</dbReference>
<dbReference type="PANTHER" id="PTHR45933:SF5">
    <property type="entry name" value="PROTEIN C2-DOMAIN ABA-RELATED 4"/>
    <property type="match status" value="1"/>
</dbReference>
<evidence type="ECO:0000259" key="12">
    <source>
        <dbReference type="PROSITE" id="PS50004"/>
    </source>
</evidence>
<dbReference type="Proteomes" id="UP000554482">
    <property type="component" value="Unassembled WGS sequence"/>
</dbReference>
<evidence type="ECO:0000256" key="10">
    <source>
        <dbReference type="ARBA" id="ARBA00023242"/>
    </source>
</evidence>
<dbReference type="InterPro" id="IPR044562">
    <property type="entry name" value="CAR1-11"/>
</dbReference>
<protein>
    <submittedName>
        <fullName evidence="13">C2-domain aba-related</fullName>
    </submittedName>
</protein>
<evidence type="ECO:0000256" key="2">
    <source>
        <dbReference type="ARBA" id="ARBA00004236"/>
    </source>
</evidence>
<dbReference type="PROSITE" id="PS50004">
    <property type="entry name" value="C2"/>
    <property type="match status" value="1"/>
</dbReference>
<dbReference type="PANTHER" id="PTHR45933">
    <property type="entry name" value="PROTEIN C2-DOMAIN ABA-RELATED 4"/>
    <property type="match status" value="1"/>
</dbReference>
<dbReference type="GO" id="GO:0046872">
    <property type="term" value="F:metal ion binding"/>
    <property type="evidence" value="ECO:0007669"/>
    <property type="project" value="UniProtKB-KW"/>
</dbReference>
<dbReference type="SUPFAM" id="SSF49562">
    <property type="entry name" value="C2 domain (Calcium/lipid-binding domain, CaLB)"/>
    <property type="match status" value="1"/>
</dbReference>
<comment type="caution">
    <text evidence="13">The sequence shown here is derived from an EMBL/GenBank/DDBJ whole genome shotgun (WGS) entry which is preliminary data.</text>
</comment>
<dbReference type="SMART" id="SM00239">
    <property type="entry name" value="C2"/>
    <property type="match status" value="1"/>
</dbReference>
<dbReference type="Gene3D" id="2.60.40.150">
    <property type="entry name" value="C2 domain"/>
    <property type="match status" value="1"/>
</dbReference>
<evidence type="ECO:0000256" key="5">
    <source>
        <dbReference type="ARBA" id="ARBA00022682"/>
    </source>
</evidence>
<keyword evidence="4" id="KW-1003">Cell membrane</keyword>
<evidence type="ECO:0000256" key="7">
    <source>
        <dbReference type="ARBA" id="ARBA00022837"/>
    </source>
</evidence>
<sequence length="175" mass="19894">MENLLGLLRIRIRRGVKLAIRDVCTSDPYVVIKMGEQKLKTRVIKKNINPEWNDELTLSVEDANLPIKLAVYDKDTLSFDDKMGDAEFDIKPFMEAVNMGLKDLPNGTIITKVLPSRQNCLAEESRIMWDNGKVVQEMCLKLRNTESGEVELDLQWIDLPKFCLLEGSNSVHATS</sequence>
<evidence type="ECO:0000256" key="3">
    <source>
        <dbReference type="ARBA" id="ARBA00022468"/>
    </source>
</evidence>
<keyword evidence="3" id="KW-0343">GTPase activation</keyword>
<accession>A0A7J6V8E0</accession>
<dbReference type="InterPro" id="IPR000008">
    <property type="entry name" value="C2_dom"/>
</dbReference>
<evidence type="ECO:0000313" key="14">
    <source>
        <dbReference type="Proteomes" id="UP000554482"/>
    </source>
</evidence>
<dbReference type="CDD" id="cd04038">
    <property type="entry name" value="C2_ArfGAP"/>
    <property type="match status" value="1"/>
</dbReference>
<dbReference type="Pfam" id="PF00168">
    <property type="entry name" value="C2"/>
    <property type="match status" value="1"/>
</dbReference>
<gene>
    <name evidence="13" type="ORF">FRX31_029542</name>
</gene>
<dbReference type="AlphaFoldDB" id="A0A7J6V8E0"/>
<comment type="similarity">
    <text evidence="11">Belongs to the plant CAR protein family.</text>
</comment>
<feature type="domain" description="C2" evidence="12">
    <location>
        <begin position="1"/>
        <end position="106"/>
    </location>
</feature>
<evidence type="ECO:0000256" key="4">
    <source>
        <dbReference type="ARBA" id="ARBA00022475"/>
    </source>
</evidence>
<comment type="subcellular location">
    <subcellularLocation>
        <location evidence="2">Cell membrane</location>
    </subcellularLocation>
    <subcellularLocation>
        <location evidence="1">Nucleus</location>
    </subcellularLocation>
</comment>